<feature type="domain" description="BD-FAE-like" evidence="2">
    <location>
        <begin position="44"/>
        <end position="240"/>
    </location>
</feature>
<proteinExistence type="predicted"/>
<dbReference type="InterPro" id="IPR029058">
    <property type="entry name" value="AB_hydrolase_fold"/>
</dbReference>
<keyword evidence="1 3" id="KW-0378">Hydrolase</keyword>
<evidence type="ECO:0000256" key="1">
    <source>
        <dbReference type="ARBA" id="ARBA00022801"/>
    </source>
</evidence>
<dbReference type="Gene3D" id="3.40.50.1820">
    <property type="entry name" value="alpha/beta hydrolase"/>
    <property type="match status" value="1"/>
</dbReference>
<evidence type="ECO:0000313" key="3">
    <source>
        <dbReference type="EMBL" id="MBA2932773.1"/>
    </source>
</evidence>
<evidence type="ECO:0000259" key="2">
    <source>
        <dbReference type="Pfam" id="PF20434"/>
    </source>
</evidence>
<dbReference type="SUPFAM" id="SSF53474">
    <property type="entry name" value="alpha/beta-Hydrolases"/>
    <property type="match status" value="1"/>
</dbReference>
<protein>
    <submittedName>
        <fullName evidence="3">Alpha/beta hydrolase</fullName>
    </submittedName>
</protein>
<dbReference type="EMBL" id="JACEIB010000001">
    <property type="protein sequence ID" value="MBA2932773.1"/>
    <property type="molecule type" value="Genomic_DNA"/>
</dbReference>
<dbReference type="InterPro" id="IPR050300">
    <property type="entry name" value="GDXG_lipolytic_enzyme"/>
</dbReference>
<keyword evidence="4" id="KW-1185">Reference proteome</keyword>
<dbReference type="PANTHER" id="PTHR48081">
    <property type="entry name" value="AB HYDROLASE SUPERFAMILY PROTEIN C4A8.06C"/>
    <property type="match status" value="1"/>
</dbReference>
<dbReference type="AlphaFoldDB" id="A0A838KZU0"/>
<evidence type="ECO:0000313" key="4">
    <source>
        <dbReference type="Proteomes" id="UP000570166"/>
    </source>
</evidence>
<dbReference type="Proteomes" id="UP000570166">
    <property type="component" value="Unassembled WGS sequence"/>
</dbReference>
<dbReference type="PANTHER" id="PTHR48081:SF33">
    <property type="entry name" value="KYNURENINE FORMAMIDASE"/>
    <property type="match status" value="1"/>
</dbReference>
<dbReference type="InterPro" id="IPR049492">
    <property type="entry name" value="BD-FAE-like_dom"/>
</dbReference>
<comment type="caution">
    <text evidence="3">The sequence shown here is derived from an EMBL/GenBank/DDBJ whole genome shotgun (WGS) entry which is preliminary data.</text>
</comment>
<dbReference type="Pfam" id="PF20434">
    <property type="entry name" value="BD-FAE"/>
    <property type="match status" value="1"/>
</dbReference>
<dbReference type="GO" id="GO:0016787">
    <property type="term" value="F:hydrolase activity"/>
    <property type="evidence" value="ECO:0007669"/>
    <property type="project" value="UniProtKB-KW"/>
</dbReference>
<sequence>MGTPAMAAPMTYAEFQQRVVQPPSPGPNLAYGPDPLQHVELWKPEGNGPFPVVLMIHGGCWQTAVAKADIMHALAADLMKRGIAVWNIEYRGVDVPGGGYPGTFQDVAAAADMLGREGPKMGLDVKRVVAVGHSAGGHLALWLAARPKIAKTSVLWTAHPLPLVRVVSLGGLPDLAKARTEAVEACGEDTVNQLVGHPTADRRDVFADTSPASLLPLGIPFASVSGSEDPIAPPAYAARFSRQAREAGDNEDNAVISDAGHFELITPSAAAWDEVLQQTLWYDVVEAPPRVKRGHPRPR</sequence>
<organism evidence="3 4">
    <name type="scientific">Sphingomonas chungangi</name>
    <dbReference type="NCBI Taxonomy" id="2683589"/>
    <lineage>
        <taxon>Bacteria</taxon>
        <taxon>Pseudomonadati</taxon>
        <taxon>Pseudomonadota</taxon>
        <taxon>Alphaproteobacteria</taxon>
        <taxon>Sphingomonadales</taxon>
        <taxon>Sphingomonadaceae</taxon>
        <taxon>Sphingomonas</taxon>
    </lineage>
</organism>
<accession>A0A838KZU0</accession>
<reference evidence="3 4" key="1">
    <citation type="submission" date="2020-07" db="EMBL/GenBank/DDBJ databases">
        <authorList>
            <person name="Sun Q."/>
        </authorList>
    </citation>
    <scope>NUCLEOTIDE SEQUENCE [LARGE SCALE GENOMIC DNA]</scope>
    <source>
        <strain evidence="3 4">CGMCC 1.13654</strain>
    </source>
</reference>
<name>A0A838KZU0_9SPHN</name>
<gene>
    <name evidence="3" type="ORF">HZF05_01565</name>
</gene>